<evidence type="ECO:0000313" key="3">
    <source>
        <dbReference type="Proteomes" id="UP000471745"/>
    </source>
</evidence>
<keyword evidence="3" id="KW-1185">Reference proteome</keyword>
<feature type="region of interest" description="Disordered" evidence="1">
    <location>
        <begin position="1"/>
        <end position="37"/>
    </location>
</feature>
<dbReference type="AlphaFoldDB" id="A0A9X5CPW1"/>
<accession>A0A9X5CPW1</accession>
<comment type="caution">
    <text evidence="2">The sequence shown here is derived from an EMBL/GenBank/DDBJ whole genome shotgun (WGS) entry which is preliminary data.</text>
</comment>
<sequence length="93" mass="8845">MPFTSGSDVPDSVVSGDTDPEAVEPGSVMGGPVVVEPPGVPDSVLRVGGADVLGSAVPDAVPVGPAERGGAVDPVAGSGRSAGAGPDPRCGRN</sequence>
<gene>
    <name evidence="2" type="ORF">G3I18_26555</name>
</gene>
<dbReference type="RefSeq" id="WP_163090720.1">
    <property type="nucleotide sequence ID" value="NZ_JAAGNA010000918.1"/>
</dbReference>
<dbReference type="EMBL" id="JAAGNA010000918">
    <property type="protein sequence ID" value="NEC52093.1"/>
    <property type="molecule type" value="Genomic_DNA"/>
</dbReference>
<dbReference type="Proteomes" id="UP000471745">
    <property type="component" value="Unassembled WGS sequence"/>
</dbReference>
<proteinExistence type="predicted"/>
<name>A0A9X5CPW1_9ACTN</name>
<feature type="non-terminal residue" evidence="2">
    <location>
        <position position="93"/>
    </location>
</feature>
<protein>
    <submittedName>
        <fullName evidence="2">Uncharacterized protein</fullName>
    </submittedName>
</protein>
<evidence type="ECO:0000313" key="2">
    <source>
        <dbReference type="EMBL" id="NEC52093.1"/>
    </source>
</evidence>
<reference evidence="2 3" key="1">
    <citation type="submission" date="2020-01" db="EMBL/GenBank/DDBJ databases">
        <title>Insect and environment-associated Actinomycetes.</title>
        <authorList>
            <person name="Currrie C."/>
            <person name="Chevrette M."/>
            <person name="Carlson C."/>
            <person name="Stubbendieck R."/>
            <person name="Wendt-Pienkowski E."/>
        </authorList>
    </citation>
    <scope>NUCLEOTIDE SEQUENCE [LARGE SCALE GENOMIC DNA]</scope>
    <source>
        <strain evidence="2 3">SID8189</strain>
    </source>
</reference>
<evidence type="ECO:0000256" key="1">
    <source>
        <dbReference type="SAM" id="MobiDB-lite"/>
    </source>
</evidence>
<organism evidence="2 3">
    <name type="scientific">Actinospica acidiphila</name>
    <dbReference type="NCBI Taxonomy" id="304899"/>
    <lineage>
        <taxon>Bacteria</taxon>
        <taxon>Bacillati</taxon>
        <taxon>Actinomycetota</taxon>
        <taxon>Actinomycetes</taxon>
        <taxon>Catenulisporales</taxon>
        <taxon>Actinospicaceae</taxon>
        <taxon>Actinospica</taxon>
    </lineage>
</organism>
<feature type="region of interest" description="Disordered" evidence="1">
    <location>
        <begin position="60"/>
        <end position="93"/>
    </location>
</feature>